<accession>A0A0E0JG24</accession>
<sequence length="615" mass="65542">MAHATLGSPEPAKPRLRCADGGHRRRLLVVLCIVGLALAVGVAVSVAIAVLGRSRMTSSGGGRAPRGRAPTEAIARTCGVTLYPELCVSTLMGFPGAVGAGDAELVPMSLNATHRCVVDALFNATALGGAAALLPGARSSAAYGDCVELLDAAAELLARSVGAIAAPPPSPDSVDDDTAGRDDDDVMTWLSAALTSHDTCQDSLQEVGVGGDDDDDSHIKPQMLDYLGNLGEHLSNSLAIFAARGRPGGELSDVPGHSQLHRRLLTSDDHNDVSFPRWVRDNDRRLLQAATAAEIEPDMVVAKDGTGTHRKIRDAIKAAPEHSRRRVVIYIKAGVYIENVKIGRRKTNLMLVGDGAGKTVVVGYRSVHDNYTTFHTATLAVAGAGFIMRDMTVENRAGAARHQAVALLVSGDHAVVYRSAVLGYQDTLYAHAQRQFYRDCDVAGTVDFVFGNAAVVLQNCTLWARRPLPGQKNTVTAQGRRDPNQSTGISVHGCRLLPSPELELAPAARRDHPTYLGRPWKPYSRAVYMMSYMADHVHAAGWLAWDASGRAPDTLYYGEYRNSGPGAAVGGRVSWPGHRVIKLPEEAMEFTVGRFIGGYSWLPPTGVAFVAGLTV</sequence>
<dbReference type="Pfam" id="PF01095">
    <property type="entry name" value="Pectinesterase"/>
    <property type="match status" value="1"/>
</dbReference>
<name>A0A0E0JG24_ORYPU</name>
<feature type="domain" description="Pectinesterase inhibitor" evidence="9">
    <location>
        <begin position="69"/>
        <end position="240"/>
    </location>
</feature>
<dbReference type="Gramene" id="OPUNC01G08310.1">
    <property type="protein sequence ID" value="OPUNC01G08310.1"/>
    <property type="gene ID" value="OPUNC01G08310"/>
</dbReference>
<dbReference type="OMA" id="RECEVAG"/>
<dbReference type="SUPFAM" id="SSF101148">
    <property type="entry name" value="Plant invertase/pectin methylesterase inhibitor"/>
    <property type="match status" value="1"/>
</dbReference>
<evidence type="ECO:0000256" key="4">
    <source>
        <dbReference type="ARBA" id="ARBA00022801"/>
    </source>
</evidence>
<comment type="similarity">
    <text evidence="2">In the N-terminal section; belongs to the PMEI family.</text>
</comment>
<dbReference type="STRING" id="4537.A0A0E0JG24"/>
<dbReference type="EnsemblPlants" id="OPUNC01G08310.1">
    <property type="protein sequence ID" value="OPUNC01G08310.1"/>
    <property type="gene ID" value="OPUNC01G08310"/>
</dbReference>
<comment type="pathway">
    <text evidence="1 7">Glycan metabolism; pectin degradation; 2-dehydro-3-deoxy-D-gluconate from pectin: step 1/5.</text>
</comment>
<evidence type="ECO:0000256" key="8">
    <source>
        <dbReference type="SAM" id="Phobius"/>
    </source>
</evidence>
<feature type="active site" evidence="6">
    <location>
        <position position="447"/>
    </location>
</feature>
<keyword evidence="8" id="KW-0472">Membrane</keyword>
<evidence type="ECO:0000259" key="9">
    <source>
        <dbReference type="SMART" id="SM00856"/>
    </source>
</evidence>
<reference evidence="10" key="2">
    <citation type="submission" date="2018-05" db="EMBL/GenBank/DDBJ databases">
        <title>OpunRS2 (Oryza punctata Reference Sequence Version 2).</title>
        <authorList>
            <person name="Zhang J."/>
            <person name="Kudrna D."/>
            <person name="Lee S."/>
            <person name="Talag J."/>
            <person name="Welchert J."/>
            <person name="Wing R.A."/>
        </authorList>
    </citation>
    <scope>NUCLEOTIDE SEQUENCE [LARGE SCALE GENOMIC DNA]</scope>
</reference>
<dbReference type="InterPro" id="IPR011050">
    <property type="entry name" value="Pectin_lyase_fold/virulence"/>
</dbReference>
<evidence type="ECO:0000256" key="3">
    <source>
        <dbReference type="ARBA" id="ARBA00007786"/>
    </source>
</evidence>
<dbReference type="GO" id="GO:0042545">
    <property type="term" value="P:cell wall modification"/>
    <property type="evidence" value="ECO:0007669"/>
    <property type="project" value="UniProtKB-UniRule"/>
</dbReference>
<dbReference type="Gene3D" id="1.20.140.40">
    <property type="entry name" value="Invertase/pectin methylesterase inhibitor family protein"/>
    <property type="match status" value="1"/>
</dbReference>
<evidence type="ECO:0000256" key="7">
    <source>
        <dbReference type="RuleBase" id="RU000589"/>
    </source>
</evidence>
<dbReference type="GO" id="GO:0004857">
    <property type="term" value="F:enzyme inhibitor activity"/>
    <property type="evidence" value="ECO:0007669"/>
    <property type="project" value="InterPro"/>
</dbReference>
<dbReference type="InterPro" id="IPR033131">
    <property type="entry name" value="Pectinesterase_Asp_AS"/>
</dbReference>
<dbReference type="AlphaFoldDB" id="A0A0E0JG24"/>
<dbReference type="Gene3D" id="2.160.20.10">
    <property type="entry name" value="Single-stranded right-handed beta-helix, Pectin lyase-like"/>
    <property type="match status" value="1"/>
</dbReference>
<dbReference type="InterPro" id="IPR035513">
    <property type="entry name" value="Invertase/methylesterase_inhib"/>
</dbReference>
<evidence type="ECO:0000256" key="1">
    <source>
        <dbReference type="ARBA" id="ARBA00005184"/>
    </source>
</evidence>
<keyword evidence="8" id="KW-1133">Transmembrane helix</keyword>
<dbReference type="InterPro" id="IPR012334">
    <property type="entry name" value="Pectin_lyas_fold"/>
</dbReference>
<keyword evidence="8" id="KW-0812">Transmembrane</keyword>
<dbReference type="PANTHER" id="PTHR31707">
    <property type="entry name" value="PECTINESTERASE"/>
    <property type="match status" value="1"/>
</dbReference>
<dbReference type="Pfam" id="PF04043">
    <property type="entry name" value="PMEI"/>
    <property type="match status" value="1"/>
</dbReference>
<dbReference type="HOGENOM" id="CLU_012243_9_1_1"/>
<dbReference type="PROSITE" id="PS00503">
    <property type="entry name" value="PECTINESTERASE_2"/>
    <property type="match status" value="1"/>
</dbReference>
<dbReference type="SMART" id="SM00856">
    <property type="entry name" value="PMEI"/>
    <property type="match status" value="1"/>
</dbReference>
<evidence type="ECO:0000256" key="2">
    <source>
        <dbReference type="ARBA" id="ARBA00006027"/>
    </source>
</evidence>
<comment type="catalytic activity">
    <reaction evidence="7">
        <text>[(1-&gt;4)-alpha-D-galacturonosyl methyl ester](n) + n H2O = [(1-&gt;4)-alpha-D-galacturonosyl](n) + n methanol + n H(+)</text>
        <dbReference type="Rhea" id="RHEA:22380"/>
        <dbReference type="Rhea" id="RHEA-COMP:14570"/>
        <dbReference type="Rhea" id="RHEA-COMP:14573"/>
        <dbReference type="ChEBI" id="CHEBI:15377"/>
        <dbReference type="ChEBI" id="CHEBI:15378"/>
        <dbReference type="ChEBI" id="CHEBI:17790"/>
        <dbReference type="ChEBI" id="CHEBI:140522"/>
        <dbReference type="ChEBI" id="CHEBI:140523"/>
        <dbReference type="EC" id="3.1.1.11"/>
    </reaction>
</comment>
<evidence type="ECO:0000313" key="10">
    <source>
        <dbReference type="EnsemblPlants" id="OPUNC01G08310.1"/>
    </source>
</evidence>
<dbReference type="EC" id="3.1.1.11" evidence="7"/>
<evidence type="ECO:0000256" key="6">
    <source>
        <dbReference type="PROSITE-ProRule" id="PRU10040"/>
    </source>
</evidence>
<proteinExistence type="inferred from homology"/>
<dbReference type="NCBIfam" id="TIGR01614">
    <property type="entry name" value="PME_inhib"/>
    <property type="match status" value="1"/>
</dbReference>
<dbReference type="GO" id="GO:0030599">
    <property type="term" value="F:pectinesterase activity"/>
    <property type="evidence" value="ECO:0007669"/>
    <property type="project" value="UniProtKB-UniRule"/>
</dbReference>
<dbReference type="eggNOG" id="ENOG502QRD0">
    <property type="taxonomic scope" value="Eukaryota"/>
</dbReference>
<dbReference type="InterPro" id="IPR000070">
    <property type="entry name" value="Pectinesterase_cat"/>
</dbReference>
<dbReference type="SUPFAM" id="SSF51126">
    <property type="entry name" value="Pectin lyase-like"/>
    <property type="match status" value="1"/>
</dbReference>
<dbReference type="FunFam" id="2.160.20.10:FF:000001">
    <property type="entry name" value="Pectinesterase"/>
    <property type="match status" value="1"/>
</dbReference>
<evidence type="ECO:0000256" key="5">
    <source>
        <dbReference type="ARBA" id="ARBA00023085"/>
    </source>
</evidence>
<dbReference type="UniPathway" id="UPA00545">
    <property type="reaction ID" value="UER00823"/>
</dbReference>
<dbReference type="Proteomes" id="UP000026962">
    <property type="component" value="Chromosome 1"/>
</dbReference>
<comment type="similarity">
    <text evidence="3">In the C-terminal section; belongs to the pectinesterase family.</text>
</comment>
<keyword evidence="4 7" id="KW-0378">Hydrolase</keyword>
<dbReference type="GO" id="GO:0045490">
    <property type="term" value="P:pectin catabolic process"/>
    <property type="evidence" value="ECO:0007669"/>
    <property type="project" value="UniProtKB-UniRule"/>
</dbReference>
<protein>
    <recommendedName>
        <fullName evidence="7">Pectinesterase</fullName>
        <ecNumber evidence="7">3.1.1.11</ecNumber>
    </recommendedName>
</protein>
<organism evidence="10">
    <name type="scientific">Oryza punctata</name>
    <name type="common">Red rice</name>
    <dbReference type="NCBI Taxonomy" id="4537"/>
    <lineage>
        <taxon>Eukaryota</taxon>
        <taxon>Viridiplantae</taxon>
        <taxon>Streptophyta</taxon>
        <taxon>Embryophyta</taxon>
        <taxon>Tracheophyta</taxon>
        <taxon>Spermatophyta</taxon>
        <taxon>Magnoliopsida</taxon>
        <taxon>Liliopsida</taxon>
        <taxon>Poales</taxon>
        <taxon>Poaceae</taxon>
        <taxon>BOP clade</taxon>
        <taxon>Oryzoideae</taxon>
        <taxon>Oryzeae</taxon>
        <taxon>Oryzinae</taxon>
        <taxon>Oryza</taxon>
    </lineage>
</organism>
<keyword evidence="5 7" id="KW-0063">Aspartyl esterase</keyword>
<evidence type="ECO:0000313" key="11">
    <source>
        <dbReference type="Proteomes" id="UP000026962"/>
    </source>
</evidence>
<feature type="transmembrane region" description="Helical" evidence="8">
    <location>
        <begin position="27"/>
        <end position="51"/>
    </location>
</feature>
<dbReference type="InterPro" id="IPR006501">
    <property type="entry name" value="Pectinesterase_inhib_dom"/>
</dbReference>
<reference evidence="10" key="1">
    <citation type="submission" date="2015-04" db="UniProtKB">
        <authorList>
            <consortium name="EnsemblPlants"/>
        </authorList>
    </citation>
    <scope>IDENTIFICATION</scope>
</reference>
<dbReference type="CDD" id="cd15798">
    <property type="entry name" value="PMEI-like_3"/>
    <property type="match status" value="1"/>
</dbReference>
<keyword evidence="11" id="KW-1185">Reference proteome</keyword>